<comment type="catalytic activity">
    <reaction evidence="1">
        <text>(7,8-dihydropterin-6-yl)methyl diphosphate + 4-aminobenzoate = 7,8-dihydropteroate + diphosphate</text>
        <dbReference type="Rhea" id="RHEA:19949"/>
        <dbReference type="ChEBI" id="CHEBI:17836"/>
        <dbReference type="ChEBI" id="CHEBI:17839"/>
        <dbReference type="ChEBI" id="CHEBI:33019"/>
        <dbReference type="ChEBI" id="CHEBI:72950"/>
        <dbReference type="EC" id="2.5.1.15"/>
    </reaction>
</comment>
<dbReference type="GO" id="GO:0005829">
    <property type="term" value="C:cytosol"/>
    <property type="evidence" value="ECO:0007669"/>
    <property type="project" value="TreeGrafter"/>
</dbReference>
<dbReference type="SUPFAM" id="SSF51717">
    <property type="entry name" value="Dihydropteroate synthetase-like"/>
    <property type="match status" value="1"/>
</dbReference>
<dbReference type="Pfam" id="PF00809">
    <property type="entry name" value="Pterin_bind"/>
    <property type="match status" value="1"/>
</dbReference>
<dbReference type="CDD" id="cd00739">
    <property type="entry name" value="DHPS"/>
    <property type="match status" value="1"/>
</dbReference>
<comment type="caution">
    <text evidence="10">The sequence shown here is derived from an EMBL/GenBank/DDBJ whole genome shotgun (WGS) entry which is preliminary data.</text>
</comment>
<organism evidence="10 11">
    <name type="scientific">Candidatus Lambdaproteobacteria bacterium RIFOXYD2_FULL_56_26</name>
    <dbReference type="NCBI Taxonomy" id="1817773"/>
    <lineage>
        <taxon>Bacteria</taxon>
        <taxon>Pseudomonadati</taxon>
        <taxon>Pseudomonadota</taxon>
        <taxon>Candidatus Lambdaproteobacteria</taxon>
    </lineage>
</organism>
<keyword evidence="5" id="KW-0808">Transferase</keyword>
<evidence type="ECO:0000256" key="4">
    <source>
        <dbReference type="ARBA" id="ARBA00012458"/>
    </source>
</evidence>
<evidence type="ECO:0000256" key="3">
    <source>
        <dbReference type="ARBA" id="ARBA00004763"/>
    </source>
</evidence>
<feature type="domain" description="Pterin-binding" evidence="9">
    <location>
        <begin position="1"/>
        <end position="251"/>
    </location>
</feature>
<dbReference type="PROSITE" id="PS00793">
    <property type="entry name" value="DHPS_2"/>
    <property type="match status" value="1"/>
</dbReference>
<comment type="pathway">
    <text evidence="3">Cofactor biosynthesis; tetrahydrofolate biosynthesis; 7,8-dihydrofolate from 2-amino-4-hydroxy-6-hydroxymethyl-7,8-dihydropteridine diphosphate and 4-aminobenzoate: step 1/2.</text>
</comment>
<dbReference type="PROSITE" id="PS50972">
    <property type="entry name" value="PTERIN_BINDING"/>
    <property type="match status" value="1"/>
</dbReference>
<sequence length="262" mass="28512">MGILNLTPDSFYDGGQYNRLEAALDRARTLVEEGADLLDLGGESTRPGSEPVSVQEELNRVLPVLRAIRERWQIPLSIDTTKPQVAQAALAAGASLVNDVSGLSGGKEMVEVVNQAQAGYVLMHTQGQPRTMQQNPSYQNPVIEVYRFFQDRLDFCSALGLNRNRILLDPGIGFGKLLAHNLELLRMAAAFTRTGSLTLLGTSNKSFLAKALGLDLEERAAASLATQVLGLVSQASFFRVHQVKETKQALALARLYRSFGPS</sequence>
<evidence type="ECO:0000259" key="9">
    <source>
        <dbReference type="PROSITE" id="PS50972"/>
    </source>
</evidence>
<dbReference type="InterPro" id="IPR045031">
    <property type="entry name" value="DHP_synth-like"/>
</dbReference>
<keyword evidence="8" id="KW-0289">Folate biosynthesis</keyword>
<dbReference type="PANTHER" id="PTHR20941">
    <property type="entry name" value="FOLATE SYNTHESIS PROTEINS"/>
    <property type="match status" value="1"/>
</dbReference>
<keyword evidence="6" id="KW-0479">Metal-binding</keyword>
<dbReference type="EMBL" id="MFNF01000024">
    <property type="protein sequence ID" value="OGH02167.1"/>
    <property type="molecule type" value="Genomic_DNA"/>
</dbReference>
<dbReference type="AlphaFoldDB" id="A0A1F6GVK0"/>
<dbReference type="InterPro" id="IPR006390">
    <property type="entry name" value="DHP_synth_dom"/>
</dbReference>
<accession>A0A1F6GVK0</accession>
<name>A0A1F6GVK0_9PROT</name>
<evidence type="ECO:0000256" key="2">
    <source>
        <dbReference type="ARBA" id="ARBA00001946"/>
    </source>
</evidence>
<dbReference type="Gene3D" id="3.20.20.20">
    <property type="entry name" value="Dihydropteroate synthase-like"/>
    <property type="match status" value="1"/>
</dbReference>
<protein>
    <recommendedName>
        <fullName evidence="4">dihydropteroate synthase</fullName>
        <ecNumber evidence="4">2.5.1.15</ecNumber>
    </recommendedName>
</protein>
<keyword evidence="7" id="KW-0460">Magnesium</keyword>
<dbReference type="InterPro" id="IPR000489">
    <property type="entry name" value="Pterin-binding_dom"/>
</dbReference>
<dbReference type="GO" id="GO:0046654">
    <property type="term" value="P:tetrahydrofolate biosynthetic process"/>
    <property type="evidence" value="ECO:0007669"/>
    <property type="project" value="TreeGrafter"/>
</dbReference>
<evidence type="ECO:0000313" key="11">
    <source>
        <dbReference type="Proteomes" id="UP000177583"/>
    </source>
</evidence>
<dbReference type="GO" id="GO:0046656">
    <property type="term" value="P:folic acid biosynthetic process"/>
    <property type="evidence" value="ECO:0007669"/>
    <property type="project" value="UniProtKB-KW"/>
</dbReference>
<comment type="cofactor">
    <cofactor evidence="2">
        <name>Mg(2+)</name>
        <dbReference type="ChEBI" id="CHEBI:18420"/>
    </cofactor>
</comment>
<dbReference type="GO" id="GO:0004156">
    <property type="term" value="F:dihydropteroate synthase activity"/>
    <property type="evidence" value="ECO:0007669"/>
    <property type="project" value="UniProtKB-EC"/>
</dbReference>
<dbReference type="GO" id="GO:0046872">
    <property type="term" value="F:metal ion binding"/>
    <property type="evidence" value="ECO:0007669"/>
    <property type="project" value="UniProtKB-KW"/>
</dbReference>
<dbReference type="NCBIfam" id="TIGR01496">
    <property type="entry name" value="DHPS"/>
    <property type="match status" value="1"/>
</dbReference>
<dbReference type="InterPro" id="IPR011005">
    <property type="entry name" value="Dihydropteroate_synth-like_sf"/>
</dbReference>
<reference evidence="10 11" key="1">
    <citation type="journal article" date="2016" name="Nat. Commun.">
        <title>Thousands of microbial genomes shed light on interconnected biogeochemical processes in an aquifer system.</title>
        <authorList>
            <person name="Anantharaman K."/>
            <person name="Brown C.T."/>
            <person name="Hug L.A."/>
            <person name="Sharon I."/>
            <person name="Castelle C.J."/>
            <person name="Probst A.J."/>
            <person name="Thomas B.C."/>
            <person name="Singh A."/>
            <person name="Wilkins M.J."/>
            <person name="Karaoz U."/>
            <person name="Brodie E.L."/>
            <person name="Williams K.H."/>
            <person name="Hubbard S.S."/>
            <person name="Banfield J.F."/>
        </authorList>
    </citation>
    <scope>NUCLEOTIDE SEQUENCE [LARGE SCALE GENOMIC DNA]</scope>
</reference>
<dbReference type="PANTHER" id="PTHR20941:SF1">
    <property type="entry name" value="FOLIC ACID SYNTHESIS PROTEIN FOL1"/>
    <property type="match status" value="1"/>
</dbReference>
<evidence type="ECO:0000256" key="6">
    <source>
        <dbReference type="ARBA" id="ARBA00022723"/>
    </source>
</evidence>
<evidence type="ECO:0000256" key="7">
    <source>
        <dbReference type="ARBA" id="ARBA00022842"/>
    </source>
</evidence>
<gene>
    <name evidence="10" type="ORF">A2557_05120</name>
</gene>
<dbReference type="EC" id="2.5.1.15" evidence="4"/>
<evidence type="ECO:0000313" key="10">
    <source>
        <dbReference type="EMBL" id="OGH02167.1"/>
    </source>
</evidence>
<proteinExistence type="predicted"/>
<evidence type="ECO:0000256" key="8">
    <source>
        <dbReference type="ARBA" id="ARBA00022909"/>
    </source>
</evidence>
<dbReference type="Proteomes" id="UP000177583">
    <property type="component" value="Unassembled WGS sequence"/>
</dbReference>
<evidence type="ECO:0000256" key="5">
    <source>
        <dbReference type="ARBA" id="ARBA00022679"/>
    </source>
</evidence>
<evidence type="ECO:0000256" key="1">
    <source>
        <dbReference type="ARBA" id="ARBA00000012"/>
    </source>
</evidence>